<keyword evidence="2" id="KW-0328">Glycosyltransferase</keyword>
<dbReference type="PANTHER" id="PTHR43179">
    <property type="entry name" value="RHAMNOSYLTRANSFERASE WBBL"/>
    <property type="match status" value="1"/>
</dbReference>
<dbReference type="AlphaFoldDB" id="W0DPL0"/>
<feature type="domain" description="Glycosyl transferase family 1" evidence="4">
    <location>
        <begin position="508"/>
        <end position="611"/>
    </location>
</feature>
<evidence type="ECO:0000256" key="2">
    <source>
        <dbReference type="ARBA" id="ARBA00022676"/>
    </source>
</evidence>
<evidence type="ECO:0000256" key="3">
    <source>
        <dbReference type="ARBA" id="ARBA00022679"/>
    </source>
</evidence>
<organism evidence="6 7">
    <name type="scientific">Thioalkalivibrio paradoxus ARh 1</name>
    <dbReference type="NCBI Taxonomy" id="713585"/>
    <lineage>
        <taxon>Bacteria</taxon>
        <taxon>Pseudomonadati</taxon>
        <taxon>Pseudomonadota</taxon>
        <taxon>Gammaproteobacteria</taxon>
        <taxon>Chromatiales</taxon>
        <taxon>Ectothiorhodospiraceae</taxon>
        <taxon>Thioalkalivibrio</taxon>
    </lineage>
</organism>
<dbReference type="Proteomes" id="UP000005289">
    <property type="component" value="Chromosome"/>
</dbReference>
<sequence>MDIIVCVHNALEDVQRCLGSVVSHTSPPYRLILVDDGSEAATRDYLSEFAQRHDCLRLRNEAAKGYTLAANMGLRASSAPYVVLLNSDTVVSSEWLPRLLRCADSDPAIAMAGPLSNTASWQSIPRVEEAGDWATNPLPQGWDASDMAQAVAGCGAPVFPRLPFLNGFCLLIKREVIEQFGVFDEENFARGYGEENDYSLRLYEGGWSLAVADDVYVFHAQSRSYSNERRKRLGELAAQALARKHGQALIDRLAMRCRHSRVMAGIRARSTVCPDRIRLRREGRERFAGKRVLFLLPAADAGGGANIIVSEAQRMLDMGVDAAIANLAANRQDFERAYQGLRLPVHYFRRPEELETLAHGFDAVVASIYYTVAWLRPLSGRGPVLGYYVQDFEPHWFSAGSREHREAMDSYTLLPGLRPFCKTEWNRSEVQQHTGAECRVLGPSVEVDLFRPRHERVDGRIVIAGMVRPYSSYRSPAMTMRILNQIKSAHPDEVEIVTFGVDEFDPSFQNLRPTAPTQHLGRLGSPELATVFDQVDIFVDFSTYQAMGLTAMEAMACGAAVIVPAAGGTTDFARHEHNALVVDTRDEAQCQSALERLVRDATLRQRLGQQALTDIQQFHPEGAALRMLSALFD</sequence>
<keyword evidence="7" id="KW-1185">Reference proteome</keyword>
<dbReference type="Pfam" id="PF00535">
    <property type="entry name" value="Glycos_transf_2"/>
    <property type="match status" value="1"/>
</dbReference>
<feature type="domain" description="Glycosyltransferase 2-like" evidence="5">
    <location>
        <begin position="3"/>
        <end position="141"/>
    </location>
</feature>
<name>W0DPL0_9GAMM</name>
<dbReference type="Gene3D" id="3.40.50.11090">
    <property type="match status" value="1"/>
</dbReference>
<dbReference type="EMBL" id="CP007029">
    <property type="protein sequence ID" value="AHE98943.1"/>
    <property type="molecule type" value="Genomic_DNA"/>
</dbReference>
<dbReference type="Gene3D" id="3.40.50.2000">
    <property type="entry name" value="Glycogen Phosphorylase B"/>
    <property type="match status" value="1"/>
</dbReference>
<dbReference type="GO" id="GO:0016757">
    <property type="term" value="F:glycosyltransferase activity"/>
    <property type="evidence" value="ECO:0007669"/>
    <property type="project" value="UniProtKB-KW"/>
</dbReference>
<dbReference type="InterPro" id="IPR029044">
    <property type="entry name" value="Nucleotide-diphossugar_trans"/>
</dbReference>
<comment type="similarity">
    <text evidence="1">Belongs to the glycosyltransferase 2 family.</text>
</comment>
<dbReference type="KEGG" id="tti:THITH_12500"/>
<dbReference type="CDD" id="cd03801">
    <property type="entry name" value="GT4_PimA-like"/>
    <property type="match status" value="1"/>
</dbReference>
<dbReference type="CDD" id="cd04186">
    <property type="entry name" value="GT_2_like_c"/>
    <property type="match status" value="1"/>
</dbReference>
<keyword evidence="3 6" id="KW-0808">Transferase</keyword>
<dbReference type="Gene3D" id="3.90.550.10">
    <property type="entry name" value="Spore Coat Polysaccharide Biosynthesis Protein SpsA, Chain A"/>
    <property type="match status" value="1"/>
</dbReference>
<dbReference type="SUPFAM" id="SSF53448">
    <property type="entry name" value="Nucleotide-diphospho-sugar transferases"/>
    <property type="match status" value="1"/>
</dbReference>
<dbReference type="SUPFAM" id="SSF53756">
    <property type="entry name" value="UDP-Glycosyltransferase/glycogen phosphorylase"/>
    <property type="match status" value="1"/>
</dbReference>
<evidence type="ECO:0000313" key="7">
    <source>
        <dbReference type="Proteomes" id="UP000005289"/>
    </source>
</evidence>
<dbReference type="HOGENOM" id="CLU_396230_0_0_6"/>
<protein>
    <submittedName>
        <fullName evidence="6">Glycosyl transferase family 2</fullName>
    </submittedName>
</protein>
<dbReference type="InterPro" id="IPR001173">
    <property type="entry name" value="Glyco_trans_2-like"/>
</dbReference>
<evidence type="ECO:0000259" key="5">
    <source>
        <dbReference type="Pfam" id="PF00535"/>
    </source>
</evidence>
<evidence type="ECO:0000256" key="1">
    <source>
        <dbReference type="ARBA" id="ARBA00006739"/>
    </source>
</evidence>
<dbReference type="InterPro" id="IPR001296">
    <property type="entry name" value="Glyco_trans_1"/>
</dbReference>
<evidence type="ECO:0000259" key="4">
    <source>
        <dbReference type="Pfam" id="PF00534"/>
    </source>
</evidence>
<dbReference type="STRING" id="713585.THITH_12500"/>
<proteinExistence type="inferred from homology"/>
<gene>
    <name evidence="6" type="ORF">THITH_12500</name>
</gene>
<dbReference type="Pfam" id="PF00534">
    <property type="entry name" value="Glycos_transf_1"/>
    <property type="match status" value="1"/>
</dbReference>
<reference evidence="6 7" key="1">
    <citation type="submission" date="2013-12" db="EMBL/GenBank/DDBJ databases">
        <authorList>
            <consortium name="DOE Joint Genome Institute"/>
            <person name="Muyzer G."/>
            <person name="Huntemann M."/>
            <person name="Han J."/>
            <person name="Chen A."/>
            <person name="Kyrpides N."/>
            <person name="Mavromatis K."/>
            <person name="Markowitz V."/>
            <person name="Palaniappan K."/>
            <person name="Ivanova N."/>
            <person name="Schaumberg A."/>
            <person name="Pati A."/>
            <person name="Liolios K."/>
            <person name="Nordberg H.P."/>
            <person name="Cantor M.N."/>
            <person name="Hua S.X."/>
            <person name="Woyke T."/>
        </authorList>
    </citation>
    <scope>NUCLEOTIDE SEQUENCE [LARGE SCALE GENOMIC DNA]</scope>
    <source>
        <strain evidence="6 7">ARh 1</strain>
    </source>
</reference>
<dbReference type="PANTHER" id="PTHR43179:SF12">
    <property type="entry name" value="GALACTOFURANOSYLTRANSFERASE GLFT2"/>
    <property type="match status" value="1"/>
</dbReference>
<evidence type="ECO:0000313" key="6">
    <source>
        <dbReference type="EMBL" id="AHE98943.1"/>
    </source>
</evidence>
<accession>W0DPL0</accession>